<reference evidence="2" key="2">
    <citation type="submission" date="2017-06" db="EMBL/GenBank/DDBJ databases">
        <title>WGS assembly of Brachypodium distachyon.</title>
        <authorList>
            <consortium name="The International Brachypodium Initiative"/>
            <person name="Lucas S."/>
            <person name="Harmon-Smith M."/>
            <person name="Lail K."/>
            <person name="Tice H."/>
            <person name="Grimwood J."/>
            <person name="Bruce D."/>
            <person name="Barry K."/>
            <person name="Shu S."/>
            <person name="Lindquist E."/>
            <person name="Wang M."/>
            <person name="Pitluck S."/>
            <person name="Vogel J.P."/>
            <person name="Garvin D.F."/>
            <person name="Mockler T.C."/>
            <person name="Schmutz J."/>
            <person name="Rokhsar D."/>
            <person name="Bevan M.W."/>
        </authorList>
    </citation>
    <scope>NUCLEOTIDE SEQUENCE</scope>
    <source>
        <strain evidence="2">Bd21</strain>
    </source>
</reference>
<name>A0A0Q3R7U1_BRADI</name>
<dbReference type="Pfam" id="PF24758">
    <property type="entry name" value="LRR_At5g56370"/>
    <property type="match status" value="1"/>
</dbReference>
<keyword evidence="4" id="KW-1185">Reference proteome</keyword>
<organism evidence="2">
    <name type="scientific">Brachypodium distachyon</name>
    <name type="common">Purple false brome</name>
    <name type="synonym">Trachynia distachya</name>
    <dbReference type="NCBI Taxonomy" id="15368"/>
    <lineage>
        <taxon>Eukaryota</taxon>
        <taxon>Viridiplantae</taxon>
        <taxon>Streptophyta</taxon>
        <taxon>Embryophyta</taxon>
        <taxon>Tracheophyta</taxon>
        <taxon>Spermatophyta</taxon>
        <taxon>Magnoliopsida</taxon>
        <taxon>Liliopsida</taxon>
        <taxon>Poales</taxon>
        <taxon>Poaceae</taxon>
        <taxon>BOP clade</taxon>
        <taxon>Pooideae</taxon>
        <taxon>Stipodae</taxon>
        <taxon>Brachypodieae</taxon>
        <taxon>Brachypodium</taxon>
    </lineage>
</organism>
<gene>
    <name evidence="2" type="ORF">BRADI_2g47453v3</name>
</gene>
<sequence length="317" mass="36373">MIHPLELPPLRSYRYRRTFDYNGLRENERQLNAVGSKILSKHRGCARRLSLCHNYFNYIQDKVDGWLTSPALNNLEEIEIIYHDEEDPRFPLPLPLSVFRFASTVRTATFGFCSFPDNTLNKLAFPHLKKLVLKGVAVSADTYSVMLVGCPVLESLRLNYGFHVGSDGCDTKRVLVNSSSLRIIENDYTDYHEIVIENAPRLERLITYHGSSESEHTPLCYEGKQTDANFVKFFVLNAKVLELMKFGVHDNCTDKWRADQHKRLRLDSRASRDARFEFRSDLTCDNFACYDVLSVLDPFGSSSCAIVQKADQVDDLQ</sequence>
<evidence type="ECO:0000313" key="3">
    <source>
        <dbReference type="EnsemblPlants" id="KQK09346"/>
    </source>
</evidence>
<evidence type="ECO:0000313" key="2">
    <source>
        <dbReference type="EMBL" id="KQK09346.1"/>
    </source>
</evidence>
<dbReference type="InterPro" id="IPR055411">
    <property type="entry name" value="LRR_FXL15/At3g58940/PEG3-like"/>
</dbReference>
<dbReference type="SUPFAM" id="SSF52047">
    <property type="entry name" value="RNI-like"/>
    <property type="match status" value="1"/>
</dbReference>
<dbReference type="Gene3D" id="3.80.10.10">
    <property type="entry name" value="Ribonuclease Inhibitor"/>
    <property type="match status" value="1"/>
</dbReference>
<dbReference type="AlphaFoldDB" id="A0A0Q3R7U1"/>
<reference evidence="3" key="3">
    <citation type="submission" date="2018-08" db="UniProtKB">
        <authorList>
            <consortium name="EnsemblPlants"/>
        </authorList>
    </citation>
    <scope>IDENTIFICATION</scope>
    <source>
        <strain evidence="3">cv. Bd21</strain>
    </source>
</reference>
<dbReference type="OrthoDB" id="696495at2759"/>
<dbReference type="InParanoid" id="A0A0Q3R7U1"/>
<reference evidence="2 3" key="1">
    <citation type="journal article" date="2010" name="Nature">
        <title>Genome sequencing and analysis of the model grass Brachypodium distachyon.</title>
        <authorList>
            <consortium name="International Brachypodium Initiative"/>
        </authorList>
    </citation>
    <scope>NUCLEOTIDE SEQUENCE [LARGE SCALE GENOMIC DNA]</scope>
    <source>
        <strain evidence="2 3">Bd21</strain>
    </source>
</reference>
<evidence type="ECO:0000313" key="4">
    <source>
        <dbReference type="Proteomes" id="UP000008810"/>
    </source>
</evidence>
<dbReference type="Proteomes" id="UP000008810">
    <property type="component" value="Chromosome 2"/>
</dbReference>
<evidence type="ECO:0000259" key="1">
    <source>
        <dbReference type="Pfam" id="PF24758"/>
    </source>
</evidence>
<dbReference type="PANTHER" id="PTHR32141">
    <property type="match status" value="1"/>
</dbReference>
<accession>A0A0Q3R7U1</accession>
<dbReference type="EnsemblPlants" id="KQK09346">
    <property type="protein sequence ID" value="KQK09346"/>
    <property type="gene ID" value="BRADI_2g47453v3"/>
</dbReference>
<dbReference type="PANTHER" id="PTHR32141:SF168">
    <property type="entry name" value="OS12G0595200 PROTEIN"/>
    <property type="match status" value="1"/>
</dbReference>
<feature type="domain" description="F-box/LRR-repeat protein 15/At3g58940/PEG3-like LRR" evidence="1">
    <location>
        <begin position="63"/>
        <end position="212"/>
    </location>
</feature>
<dbReference type="EMBL" id="CM000881">
    <property type="protein sequence ID" value="KQK09346.1"/>
    <property type="molecule type" value="Genomic_DNA"/>
</dbReference>
<dbReference type="InterPro" id="IPR055302">
    <property type="entry name" value="F-box_dom-containing"/>
</dbReference>
<proteinExistence type="predicted"/>
<dbReference type="Gramene" id="KQK09346">
    <property type="protein sequence ID" value="KQK09346"/>
    <property type="gene ID" value="BRADI_2g47453v3"/>
</dbReference>
<protein>
    <recommendedName>
        <fullName evidence="1">F-box/LRR-repeat protein 15/At3g58940/PEG3-like LRR domain-containing protein</fullName>
    </recommendedName>
</protein>
<dbReference type="InterPro" id="IPR032675">
    <property type="entry name" value="LRR_dom_sf"/>
</dbReference>